<feature type="region of interest" description="Disordered" evidence="8">
    <location>
        <begin position="178"/>
        <end position="236"/>
    </location>
</feature>
<keyword evidence="3" id="KW-0547">Nucleotide-binding</keyword>
<evidence type="ECO:0000256" key="1">
    <source>
        <dbReference type="ARBA" id="ARBA00012486"/>
    </source>
</evidence>
<evidence type="ECO:0000313" key="11">
    <source>
        <dbReference type="Proteomes" id="UP001345219"/>
    </source>
</evidence>
<evidence type="ECO:0000256" key="6">
    <source>
        <dbReference type="ARBA" id="ARBA00056190"/>
    </source>
</evidence>
<gene>
    <name evidence="10" type="ORF">SAY87_027076</name>
</gene>
<evidence type="ECO:0000256" key="5">
    <source>
        <dbReference type="ARBA" id="ARBA00022840"/>
    </source>
</evidence>
<dbReference type="CDD" id="cd23790">
    <property type="entry name" value="UBCc_UBE2A_2B"/>
    <property type="match status" value="1"/>
</dbReference>
<evidence type="ECO:0000256" key="7">
    <source>
        <dbReference type="PROSITE-ProRule" id="PRU10133"/>
    </source>
</evidence>
<dbReference type="InterPro" id="IPR050113">
    <property type="entry name" value="Ub_conjugating_enzyme"/>
</dbReference>
<reference evidence="10 11" key="1">
    <citation type="journal article" date="2023" name="Hortic Res">
        <title>Pangenome of water caltrop reveals structural variations and asymmetric subgenome divergence after allopolyploidization.</title>
        <authorList>
            <person name="Zhang X."/>
            <person name="Chen Y."/>
            <person name="Wang L."/>
            <person name="Yuan Y."/>
            <person name="Fang M."/>
            <person name="Shi L."/>
            <person name="Lu R."/>
            <person name="Comes H.P."/>
            <person name="Ma Y."/>
            <person name="Chen Y."/>
            <person name="Huang G."/>
            <person name="Zhou Y."/>
            <person name="Zheng Z."/>
            <person name="Qiu Y."/>
        </authorList>
    </citation>
    <scope>NUCLEOTIDE SEQUENCE [LARGE SCALE GENOMIC DNA]</scope>
    <source>
        <tissue evidence="10">Roots</tissue>
    </source>
</reference>
<dbReference type="SUPFAM" id="SSF54495">
    <property type="entry name" value="UBC-like"/>
    <property type="match status" value="1"/>
</dbReference>
<accession>A0AAN7GYP1</accession>
<dbReference type="InterPro" id="IPR016135">
    <property type="entry name" value="UBQ-conjugating_enzyme/RWD"/>
</dbReference>
<feature type="region of interest" description="Disordered" evidence="8">
    <location>
        <begin position="34"/>
        <end position="57"/>
    </location>
</feature>
<dbReference type="EC" id="2.3.2.23" evidence="1"/>
<dbReference type="Proteomes" id="UP001345219">
    <property type="component" value="Chromosome 21"/>
</dbReference>
<protein>
    <recommendedName>
        <fullName evidence="1">E2 ubiquitin-conjugating enzyme</fullName>
        <ecNumber evidence="1">2.3.2.23</ecNumber>
    </recommendedName>
</protein>
<comment type="caution">
    <text evidence="10">The sequence shown here is derived from an EMBL/GenBank/DDBJ whole genome shotgun (WGS) entry which is preliminary data.</text>
</comment>
<evidence type="ECO:0000259" key="9">
    <source>
        <dbReference type="PROSITE" id="PS50127"/>
    </source>
</evidence>
<dbReference type="InterPro" id="IPR000608">
    <property type="entry name" value="UBC"/>
</dbReference>
<dbReference type="GO" id="GO:0006511">
    <property type="term" value="P:ubiquitin-dependent protein catabolic process"/>
    <property type="evidence" value="ECO:0007669"/>
    <property type="project" value="UniProtKB-ARBA"/>
</dbReference>
<proteinExistence type="predicted"/>
<dbReference type="Gene3D" id="3.10.110.10">
    <property type="entry name" value="Ubiquitin Conjugating Enzyme"/>
    <property type="match status" value="1"/>
</dbReference>
<dbReference type="InterPro" id="IPR023313">
    <property type="entry name" value="UBQ-conjugating_AS"/>
</dbReference>
<keyword evidence="2" id="KW-0808">Transferase</keyword>
<keyword evidence="5" id="KW-0067">ATP-binding</keyword>
<evidence type="ECO:0000256" key="3">
    <source>
        <dbReference type="ARBA" id="ARBA00022741"/>
    </source>
</evidence>
<dbReference type="GO" id="GO:0061631">
    <property type="term" value="F:ubiquitin conjugating enzyme activity"/>
    <property type="evidence" value="ECO:0007669"/>
    <property type="project" value="UniProtKB-EC"/>
</dbReference>
<feature type="region of interest" description="Disordered" evidence="8">
    <location>
        <begin position="101"/>
        <end position="150"/>
    </location>
</feature>
<dbReference type="PROSITE" id="PS50127">
    <property type="entry name" value="UBC_2"/>
    <property type="match status" value="1"/>
</dbReference>
<evidence type="ECO:0000313" key="10">
    <source>
        <dbReference type="EMBL" id="KAK4749627.1"/>
    </source>
</evidence>
<dbReference type="PROSITE" id="PS00183">
    <property type="entry name" value="UBC_1"/>
    <property type="match status" value="1"/>
</dbReference>
<keyword evidence="11" id="KW-1185">Reference proteome</keyword>
<dbReference type="GO" id="GO:0005524">
    <property type="term" value="F:ATP binding"/>
    <property type="evidence" value="ECO:0007669"/>
    <property type="project" value="UniProtKB-KW"/>
</dbReference>
<dbReference type="SMART" id="SM00212">
    <property type="entry name" value="UBCc"/>
    <property type="match status" value="1"/>
</dbReference>
<name>A0AAN7GYP1_9MYRT</name>
<dbReference type="AlphaFoldDB" id="A0AAN7GYP1"/>
<feature type="compositionally biased region" description="Basic and acidic residues" evidence="8">
    <location>
        <begin position="41"/>
        <end position="57"/>
    </location>
</feature>
<organism evidence="10 11">
    <name type="scientific">Trapa incisa</name>
    <dbReference type="NCBI Taxonomy" id="236973"/>
    <lineage>
        <taxon>Eukaryota</taxon>
        <taxon>Viridiplantae</taxon>
        <taxon>Streptophyta</taxon>
        <taxon>Embryophyta</taxon>
        <taxon>Tracheophyta</taxon>
        <taxon>Spermatophyta</taxon>
        <taxon>Magnoliopsida</taxon>
        <taxon>eudicotyledons</taxon>
        <taxon>Gunneridae</taxon>
        <taxon>Pentapetalae</taxon>
        <taxon>rosids</taxon>
        <taxon>malvids</taxon>
        <taxon>Myrtales</taxon>
        <taxon>Lythraceae</taxon>
        <taxon>Trapa</taxon>
    </lineage>
</organism>
<comment type="function">
    <text evidence="6">Accepts the ubiquitin from the E1 complex and catalyzes its covalent attachment to other proteins.</text>
</comment>
<dbReference type="FunFam" id="3.10.110.10:FF:000017">
    <property type="entry name" value="Ubiquitin-conjugating enzyme E2 2"/>
    <property type="match status" value="1"/>
</dbReference>
<evidence type="ECO:0000256" key="4">
    <source>
        <dbReference type="ARBA" id="ARBA00022786"/>
    </source>
</evidence>
<feature type="compositionally biased region" description="Polar residues" evidence="8">
    <location>
        <begin position="178"/>
        <end position="194"/>
    </location>
</feature>
<evidence type="ECO:0000256" key="2">
    <source>
        <dbReference type="ARBA" id="ARBA00022679"/>
    </source>
</evidence>
<keyword evidence="4" id="KW-0833">Ubl conjugation pathway</keyword>
<evidence type="ECO:0000256" key="8">
    <source>
        <dbReference type="SAM" id="MobiDB-lite"/>
    </source>
</evidence>
<dbReference type="EMBL" id="JAXIOK010000018">
    <property type="protein sequence ID" value="KAK4749627.1"/>
    <property type="molecule type" value="Genomic_DNA"/>
</dbReference>
<dbReference type="Pfam" id="PF00179">
    <property type="entry name" value="UQ_con"/>
    <property type="match status" value="1"/>
</dbReference>
<feature type="compositionally biased region" description="Polar residues" evidence="8">
    <location>
        <begin position="136"/>
        <end position="146"/>
    </location>
</feature>
<feature type="domain" description="UBC core" evidence="9">
    <location>
        <begin position="285"/>
        <end position="431"/>
    </location>
</feature>
<dbReference type="PANTHER" id="PTHR24067">
    <property type="entry name" value="UBIQUITIN-CONJUGATING ENZYME E2"/>
    <property type="match status" value="1"/>
</dbReference>
<feature type="active site" description="Glycyl thioester intermediate" evidence="7">
    <location>
        <position position="369"/>
    </location>
</feature>
<sequence length="433" mass="48463">MAMEAVSTDLGRSDQEKRSGGCLEFLHQVNGCGDVGEEDEISTKEKDQLESAKAEMGHVREENQRLKLYLDQIVRDYKTLQMQFHGIVKQAETVTVCKNNSNQGAGERGSDLVSLSLGRAPSSGDSKNKEHEGIIDQNSSPSSQIRGCNADDKKKALEEEDQRLKLGLDCKYEVPSWSNTVESTRPNSSPASSFDEQKKEEPAGTWPPSTATKTTRSSEDEVSLQNDNPAKKARVSIRARCDTPTCYEFIRSQKERRRLQILTLDSLLDSPEHTSASSGETMSTPARKRLMRDFKRLQQDPPAGISGAPQDNNIMHWNAVIFGPDDTPWDGGTFKLTLQFIEDYPNKPPTVRFVSRMFHPNIYADGSICLDILQNQWSPIYDVAAILTSIQSLLCDPNPNSPANSEAARLFSENKREYNRKVREIVEQSWTAE</sequence>